<proteinExistence type="predicted"/>
<dbReference type="KEGG" id="mthd:A3224_03230"/>
<dbReference type="OrthoDB" id="5734172at2"/>
<reference evidence="2" key="1">
    <citation type="submission" date="2016-03" db="EMBL/GenBank/DDBJ databases">
        <authorList>
            <person name="Lee Y.-S."/>
            <person name="Choi Y.-L."/>
        </authorList>
    </citation>
    <scope>NUCLEOTIDE SEQUENCE [LARGE SCALE GENOMIC DNA]</scope>
    <source>
        <strain evidence="2">DAU221</strain>
    </source>
</reference>
<name>A0A143HJ26_MICTH</name>
<dbReference type="RefSeq" id="WP_067151412.1">
    <property type="nucleotide sequence ID" value="NZ_CP014864.1"/>
</dbReference>
<evidence type="ECO:0000313" key="2">
    <source>
        <dbReference type="Proteomes" id="UP000076077"/>
    </source>
</evidence>
<dbReference type="Proteomes" id="UP000076077">
    <property type="component" value="Chromosome"/>
</dbReference>
<dbReference type="AlphaFoldDB" id="A0A143HJ26"/>
<sequence length="174" mass="19793">MRAIRLLPLLLLSLPGVAIPLQLSDQHLLKTGLKEVRLVAELGGYAVVAGRSCLDCDENPAIYIFKIPRPGEDVAAIEAASERYTYPGRYVDYLSKTLVEKTRMFYGRCYEGMPSLLWLSEYRVNDDWVKSEYLIVFGDKGPEHRYNENRQPSLYYIDNRDCVELPGVAAETEP</sequence>
<organism evidence="1 2">
    <name type="scientific">Microbulbifer thermotolerans</name>
    <dbReference type="NCBI Taxonomy" id="252514"/>
    <lineage>
        <taxon>Bacteria</taxon>
        <taxon>Pseudomonadati</taxon>
        <taxon>Pseudomonadota</taxon>
        <taxon>Gammaproteobacteria</taxon>
        <taxon>Cellvibrionales</taxon>
        <taxon>Microbulbiferaceae</taxon>
        <taxon>Microbulbifer</taxon>
    </lineage>
</organism>
<keyword evidence="2" id="KW-1185">Reference proteome</keyword>
<dbReference type="EMBL" id="CP014864">
    <property type="protein sequence ID" value="AMX01724.1"/>
    <property type="molecule type" value="Genomic_DNA"/>
</dbReference>
<dbReference type="GeneID" id="76607063"/>
<evidence type="ECO:0000313" key="1">
    <source>
        <dbReference type="EMBL" id="AMX01724.1"/>
    </source>
</evidence>
<accession>A0A143HJ26</accession>
<gene>
    <name evidence="1" type="ORF">A3224_03230</name>
</gene>
<protein>
    <submittedName>
        <fullName evidence="1">Uncharacterized protein</fullName>
    </submittedName>
</protein>